<name>A0A9Q1EIB2_SYNKA</name>
<feature type="compositionally biased region" description="Basic and acidic residues" evidence="1">
    <location>
        <begin position="40"/>
        <end position="71"/>
    </location>
</feature>
<evidence type="ECO:0008006" key="6">
    <source>
        <dbReference type="Google" id="ProtNLM"/>
    </source>
</evidence>
<dbReference type="Pfam" id="PF17780">
    <property type="entry name" value="OCRE"/>
    <property type="match status" value="1"/>
</dbReference>
<feature type="compositionally biased region" description="Basic and acidic residues" evidence="1">
    <location>
        <begin position="686"/>
        <end position="697"/>
    </location>
</feature>
<feature type="compositionally biased region" description="Polar residues" evidence="1">
    <location>
        <begin position="115"/>
        <end position="128"/>
    </location>
</feature>
<feature type="compositionally biased region" description="Basic and acidic residues" evidence="1">
    <location>
        <begin position="252"/>
        <end position="278"/>
    </location>
</feature>
<dbReference type="InterPro" id="IPR000253">
    <property type="entry name" value="FHA_dom"/>
</dbReference>
<feature type="compositionally biased region" description="Low complexity" evidence="1">
    <location>
        <begin position="391"/>
        <end position="402"/>
    </location>
</feature>
<feature type="domain" description="FHA" evidence="2">
    <location>
        <begin position="442"/>
        <end position="495"/>
    </location>
</feature>
<evidence type="ECO:0000313" key="4">
    <source>
        <dbReference type="EMBL" id="KAJ8339311.1"/>
    </source>
</evidence>
<dbReference type="SMART" id="SM00240">
    <property type="entry name" value="FHA"/>
    <property type="match status" value="1"/>
</dbReference>
<feature type="compositionally biased region" description="Basic residues" evidence="1">
    <location>
        <begin position="279"/>
        <end position="327"/>
    </location>
</feature>
<dbReference type="Proteomes" id="UP001152622">
    <property type="component" value="Chromosome 17"/>
</dbReference>
<dbReference type="InterPro" id="IPR008984">
    <property type="entry name" value="SMAD_FHA_dom_sf"/>
</dbReference>
<feature type="region of interest" description="Disordered" evidence="1">
    <location>
        <begin position="111"/>
        <end position="148"/>
    </location>
</feature>
<evidence type="ECO:0000259" key="3">
    <source>
        <dbReference type="PROSITE" id="PS50174"/>
    </source>
</evidence>
<accession>A0A9Q1EIB2</accession>
<feature type="domain" description="G-patch" evidence="3">
    <location>
        <begin position="626"/>
        <end position="672"/>
    </location>
</feature>
<feature type="region of interest" description="Disordered" evidence="1">
    <location>
        <begin position="686"/>
        <end position="724"/>
    </location>
</feature>
<dbReference type="InterPro" id="IPR035624">
    <property type="entry name" value="AGGF1_OCRE"/>
</dbReference>
<dbReference type="GO" id="GO:0001570">
    <property type="term" value="P:vasculogenesis"/>
    <property type="evidence" value="ECO:0007669"/>
    <property type="project" value="TreeGrafter"/>
</dbReference>
<sequence>MAANGEESSDSEVSGLRIKVETLRHKLKTCKGEIHKLQKQLTKTERLQKNTEKYNDDLRKQVDKLSAEIHERKRREKSRTDAETQTEDTTWTETDYYNYYYGSYYQSGTVASEAPENSTSEVPENQGTAEPCQAGTENVTDDANSQDNCSAAAVKPEETDGTSIADMIRATAEEAVSQTGFVFDENSGMYYDHSTSLYYDSTTQLYYDSNSGMYYYYDAESGRYQFHSRVEVQAYQAAPEPSQDKKSKKKRKESEKSSLQDSKDLSAEIWKDECDGKRSQKKGKRTPPRRVRRRSRSLRGRSRSPRRRSRSPRRRSRSPRRRSRSPRGRSSSSGSSEDGELERAKDERKKAKRASRRARGPRRRARSDAASSGSEPEEGEITESEGESDGSSESSTTAGSASEPEDQGGSEEAWPPCVRVTVVRSPVLQTGTLYIITADTPATIGREKDMDHAIRIPEVGVSKFHAEVYFDQELQCYVLVDQGSQNGTVVNGNRILQPKAKSEPFTLAHGDEIKMGDTVLSFHIHSGNDTCDGCEPGQVIAHLSRHKREGPGGQVISREDKEIQRQKELKQMKVKYGLKNSEYEGAKVLKNSKYKDRAEKRRQVVGSEGAFHRDDAPASVHVEISDGNKGRKMLEKMGWKKGDGLGKDGAGRKDPIQLQIRKSHAGLGKAAAVSVDDAILTRSKNQENWEKARERFADTCQTSNPSSKNENQVLTSWVKSKVDK</sequence>
<organism evidence="4 5">
    <name type="scientific">Synaphobranchus kaupii</name>
    <name type="common">Kaup's arrowtooth eel</name>
    <dbReference type="NCBI Taxonomy" id="118154"/>
    <lineage>
        <taxon>Eukaryota</taxon>
        <taxon>Metazoa</taxon>
        <taxon>Chordata</taxon>
        <taxon>Craniata</taxon>
        <taxon>Vertebrata</taxon>
        <taxon>Euteleostomi</taxon>
        <taxon>Actinopterygii</taxon>
        <taxon>Neopterygii</taxon>
        <taxon>Teleostei</taxon>
        <taxon>Anguilliformes</taxon>
        <taxon>Synaphobranchidae</taxon>
        <taxon>Synaphobranchus</taxon>
    </lineage>
</organism>
<dbReference type="CDD" id="cd16164">
    <property type="entry name" value="OCRE_VG5Q"/>
    <property type="match status" value="1"/>
</dbReference>
<keyword evidence="5" id="KW-1185">Reference proteome</keyword>
<dbReference type="AlphaFoldDB" id="A0A9Q1EIB2"/>
<dbReference type="Pfam" id="PF00498">
    <property type="entry name" value="FHA"/>
    <property type="match status" value="1"/>
</dbReference>
<evidence type="ECO:0000256" key="1">
    <source>
        <dbReference type="SAM" id="MobiDB-lite"/>
    </source>
</evidence>
<proteinExistence type="predicted"/>
<feature type="region of interest" description="Disordered" evidence="1">
    <location>
        <begin position="235"/>
        <end position="417"/>
    </location>
</feature>
<dbReference type="PROSITE" id="PS50174">
    <property type="entry name" value="G_PATCH"/>
    <property type="match status" value="1"/>
</dbReference>
<feature type="region of interest" description="Disordered" evidence="1">
    <location>
        <begin position="40"/>
        <end position="89"/>
    </location>
</feature>
<feature type="compositionally biased region" description="Polar residues" evidence="1">
    <location>
        <begin position="699"/>
        <end position="718"/>
    </location>
</feature>
<dbReference type="OrthoDB" id="2538319at2759"/>
<dbReference type="GO" id="GO:0003676">
    <property type="term" value="F:nucleic acid binding"/>
    <property type="evidence" value="ECO:0007669"/>
    <property type="project" value="InterPro"/>
</dbReference>
<dbReference type="InterPro" id="IPR053027">
    <property type="entry name" value="AGGF1"/>
</dbReference>
<reference evidence="4" key="1">
    <citation type="journal article" date="2023" name="Science">
        <title>Genome structures resolve the early diversification of teleost fishes.</title>
        <authorList>
            <person name="Parey E."/>
            <person name="Louis A."/>
            <person name="Montfort J."/>
            <person name="Bouchez O."/>
            <person name="Roques C."/>
            <person name="Iampietro C."/>
            <person name="Lluch J."/>
            <person name="Castinel A."/>
            <person name="Donnadieu C."/>
            <person name="Desvignes T."/>
            <person name="Floi Bucao C."/>
            <person name="Jouanno E."/>
            <person name="Wen M."/>
            <person name="Mejri S."/>
            <person name="Dirks R."/>
            <person name="Jansen H."/>
            <person name="Henkel C."/>
            <person name="Chen W.J."/>
            <person name="Zahm M."/>
            <person name="Cabau C."/>
            <person name="Klopp C."/>
            <person name="Thompson A.W."/>
            <person name="Robinson-Rechavi M."/>
            <person name="Braasch I."/>
            <person name="Lecointre G."/>
            <person name="Bobe J."/>
            <person name="Postlethwait J.H."/>
            <person name="Berthelot C."/>
            <person name="Roest Crollius H."/>
            <person name="Guiguen Y."/>
        </authorList>
    </citation>
    <scope>NUCLEOTIDE SEQUENCE</scope>
    <source>
        <strain evidence="4">WJC10195</strain>
    </source>
</reference>
<feature type="compositionally biased region" description="Acidic residues" evidence="1">
    <location>
        <begin position="375"/>
        <end position="390"/>
    </location>
</feature>
<protein>
    <recommendedName>
        <fullName evidence="6">Angiogenic factor with G patch and FHA domains 1</fullName>
    </recommendedName>
</protein>
<dbReference type="PROSITE" id="PS50006">
    <property type="entry name" value="FHA_DOMAIN"/>
    <property type="match status" value="1"/>
</dbReference>
<dbReference type="SMART" id="SM00443">
    <property type="entry name" value="G_patch"/>
    <property type="match status" value="1"/>
</dbReference>
<dbReference type="PANTHER" id="PTHR23106">
    <property type="entry name" value="ANGIOGENIC FACTOR WITH G PATCH AND FHA DOMAINS 1"/>
    <property type="match status" value="1"/>
</dbReference>
<dbReference type="Pfam" id="PF01585">
    <property type="entry name" value="G-patch"/>
    <property type="match status" value="1"/>
</dbReference>
<gene>
    <name evidence="4" type="ORF">SKAU_G00360970</name>
</gene>
<feature type="compositionally biased region" description="Polar residues" evidence="1">
    <location>
        <begin position="135"/>
        <end position="148"/>
    </location>
</feature>
<evidence type="ECO:0000259" key="2">
    <source>
        <dbReference type="PROSITE" id="PS50006"/>
    </source>
</evidence>
<dbReference type="PANTHER" id="PTHR23106:SF24">
    <property type="entry name" value="ANGIOGENIC FACTOR WITH G PATCH AND FHA DOMAINS 1"/>
    <property type="match status" value="1"/>
</dbReference>
<dbReference type="CDD" id="cd22686">
    <property type="entry name" value="FHA_AGGF1"/>
    <property type="match status" value="1"/>
</dbReference>
<dbReference type="InterPro" id="IPR041591">
    <property type="entry name" value="OCRE"/>
</dbReference>
<evidence type="ECO:0000313" key="5">
    <source>
        <dbReference type="Proteomes" id="UP001152622"/>
    </source>
</evidence>
<dbReference type="InterPro" id="IPR000467">
    <property type="entry name" value="G_patch_dom"/>
</dbReference>
<dbReference type="SUPFAM" id="SSF49879">
    <property type="entry name" value="SMAD/FHA domain"/>
    <property type="match status" value="1"/>
</dbReference>
<dbReference type="EMBL" id="JAINUF010000017">
    <property type="protein sequence ID" value="KAJ8339311.1"/>
    <property type="molecule type" value="Genomic_DNA"/>
</dbReference>
<feature type="compositionally biased region" description="Basic residues" evidence="1">
    <location>
        <begin position="350"/>
        <end position="365"/>
    </location>
</feature>
<comment type="caution">
    <text evidence="4">The sequence shown here is derived from an EMBL/GenBank/DDBJ whole genome shotgun (WGS) entry which is preliminary data.</text>
</comment>
<dbReference type="Gene3D" id="2.60.200.20">
    <property type="match status" value="1"/>
</dbReference>